<dbReference type="GO" id="GO:0003677">
    <property type="term" value="F:DNA binding"/>
    <property type="evidence" value="ECO:0007669"/>
    <property type="project" value="InterPro"/>
</dbReference>
<gene>
    <name evidence="5" type="primary">LOC110426943</name>
</gene>
<dbReference type="InterPro" id="IPR011257">
    <property type="entry name" value="DNA_glycosylase"/>
</dbReference>
<comment type="subcellular location">
    <subcellularLocation>
        <location evidence="1">Nucleus</location>
    </subcellularLocation>
</comment>
<dbReference type="GeneID" id="110426943"/>
<dbReference type="FunFam" id="1.10.340.30:FF:000007">
    <property type="entry name" value="Methyl-CpG-binding domain protein 4"/>
    <property type="match status" value="1"/>
</dbReference>
<dbReference type="Proteomes" id="UP000504621">
    <property type="component" value="Unplaced"/>
</dbReference>
<evidence type="ECO:0000256" key="3">
    <source>
        <dbReference type="SAM" id="MobiDB-lite"/>
    </source>
</evidence>
<evidence type="ECO:0000256" key="1">
    <source>
        <dbReference type="ARBA" id="ARBA00004123"/>
    </source>
</evidence>
<accession>A0A6J1BFR2</accession>
<evidence type="ECO:0000313" key="4">
    <source>
        <dbReference type="Proteomes" id="UP000504621"/>
    </source>
</evidence>
<dbReference type="GO" id="GO:0003824">
    <property type="term" value="F:catalytic activity"/>
    <property type="evidence" value="ECO:0007669"/>
    <property type="project" value="InterPro"/>
</dbReference>
<proteinExistence type="predicted"/>
<name>A0A6J1BFR2_9ROSI</name>
<dbReference type="SUPFAM" id="SSF48150">
    <property type="entry name" value="DNA-glycosylase"/>
    <property type="match status" value="1"/>
</dbReference>
<reference evidence="5" key="1">
    <citation type="submission" date="2025-08" db="UniProtKB">
        <authorList>
            <consortium name="RefSeq"/>
        </authorList>
    </citation>
    <scope>IDENTIFICATION</scope>
    <source>
        <tissue evidence="5">Leaf</tissue>
    </source>
</reference>
<dbReference type="OrthoDB" id="10265068at2759"/>
<dbReference type="Gene3D" id="1.10.340.30">
    <property type="entry name" value="Hypothetical protein, domain 2"/>
    <property type="match status" value="1"/>
</dbReference>
<dbReference type="GO" id="GO:0006281">
    <property type="term" value="P:DNA repair"/>
    <property type="evidence" value="ECO:0007669"/>
    <property type="project" value="InterPro"/>
</dbReference>
<keyword evidence="2" id="KW-0539">Nucleus</keyword>
<dbReference type="AlphaFoldDB" id="A0A6J1BFR2"/>
<keyword evidence="4" id="KW-1185">Reference proteome</keyword>
<evidence type="ECO:0000313" key="5">
    <source>
        <dbReference type="RefSeq" id="XP_021297958.1"/>
    </source>
</evidence>
<feature type="region of interest" description="Disordered" evidence="3">
    <location>
        <begin position="280"/>
        <end position="309"/>
    </location>
</feature>
<dbReference type="RefSeq" id="XP_021297958.1">
    <property type="nucleotide sequence ID" value="XM_021442283.1"/>
</dbReference>
<protein>
    <submittedName>
        <fullName evidence="5">Methyl-CpG-binding domain protein 4-like protein isoform X1</fullName>
    </submittedName>
</protein>
<dbReference type="GO" id="GO:0005634">
    <property type="term" value="C:nucleus"/>
    <property type="evidence" value="ECO:0007669"/>
    <property type="project" value="UniProtKB-SubCell"/>
</dbReference>
<dbReference type="PANTHER" id="PTHR15074">
    <property type="entry name" value="METHYL-CPG-BINDING PROTEIN"/>
    <property type="match status" value="1"/>
</dbReference>
<organism evidence="4 5">
    <name type="scientific">Herrania umbratica</name>
    <dbReference type="NCBI Taxonomy" id="108875"/>
    <lineage>
        <taxon>Eukaryota</taxon>
        <taxon>Viridiplantae</taxon>
        <taxon>Streptophyta</taxon>
        <taxon>Embryophyta</taxon>
        <taxon>Tracheophyta</taxon>
        <taxon>Spermatophyta</taxon>
        <taxon>Magnoliopsida</taxon>
        <taxon>eudicotyledons</taxon>
        <taxon>Gunneridae</taxon>
        <taxon>Pentapetalae</taxon>
        <taxon>rosids</taxon>
        <taxon>malvids</taxon>
        <taxon>Malvales</taxon>
        <taxon>Malvaceae</taxon>
        <taxon>Byttnerioideae</taxon>
        <taxon>Herrania</taxon>
    </lineage>
</organism>
<dbReference type="PANTHER" id="PTHR15074:SF0">
    <property type="entry name" value="METHYL-CPG-BINDING DOMAIN PROTEIN 4-LIKE PROTEIN"/>
    <property type="match status" value="1"/>
</dbReference>
<evidence type="ECO:0000256" key="2">
    <source>
        <dbReference type="ARBA" id="ARBA00023242"/>
    </source>
</evidence>
<sequence>MSSSPTQSCRTAEGLRLVRLLVHANSVPVVKKLKKIEGQRPVMKEKIVGDGDSLNLLVDDNMDAKGKEVRNLDHLLSQLAYKSGHSNEIVLKESEIVSGQNGHRRRADVQVPRVSPYFQSSGEKQEMSSGNCKPKVSLLSQVAHSNEMVLKKGDVNKQNGKRRRADAQVLKVSPHFQTSGEKQDMLSGNCKPKLNLISQVVHSNKRVLKKGDVNKQNGKRRRANAQVLKVSPYFLRSGEKQDMESGTSKPKHKVVKASPYFLKNKDNILGGMKKATKPAGVKPVLSASQKRDEAYQRKTPNNTWIPPRSNAPLLQEDHTHDPWRVLLICMLLNKTSGNQARNVLSDLFTLCPDAKTATEVATGEIEKAIKPLGLQRKRAEMIQRMSQEYLWKEWTHVTELHGVGKYAADAYAIFCTGKGDRVTPSDHMLNYYWNFLYGPKDPSY</sequence>
<dbReference type="InterPro" id="IPR045138">
    <property type="entry name" value="MeCP2/MBD4"/>
</dbReference>